<dbReference type="InterPro" id="IPR015421">
    <property type="entry name" value="PyrdxlP-dep_Trfase_major"/>
</dbReference>
<comment type="similarity">
    <text evidence="2">Belongs to the class-V pyridoxal-phosphate-dependent aminotransferase family. Csd subfamily.</text>
</comment>
<dbReference type="OrthoDB" id="9804366at2"/>
<dbReference type="Proteomes" id="UP000274515">
    <property type="component" value="Unassembled WGS sequence"/>
</dbReference>
<dbReference type="InterPro" id="IPR000192">
    <property type="entry name" value="Aminotrans_V_dom"/>
</dbReference>
<dbReference type="SUPFAM" id="SSF53383">
    <property type="entry name" value="PLP-dependent transferases"/>
    <property type="match status" value="1"/>
</dbReference>
<dbReference type="EMBL" id="RSAA01000014">
    <property type="protein sequence ID" value="RRO16069.1"/>
    <property type="molecule type" value="Genomic_DNA"/>
</dbReference>
<evidence type="ECO:0000256" key="4">
    <source>
        <dbReference type="ARBA" id="ARBA00050776"/>
    </source>
</evidence>
<comment type="caution">
    <text evidence="7">The sequence shown here is derived from an EMBL/GenBank/DDBJ whole genome shotgun (WGS) entry which is preliminary data.</text>
</comment>
<protein>
    <submittedName>
        <fullName evidence="7">Aminotransferase class V-fold PLP-dependent enzyme</fullName>
    </submittedName>
</protein>
<name>A0A3R8Q9M0_9PSEU</name>
<dbReference type="GO" id="GO:0008483">
    <property type="term" value="F:transaminase activity"/>
    <property type="evidence" value="ECO:0007669"/>
    <property type="project" value="UniProtKB-KW"/>
</dbReference>
<feature type="domain" description="Aminotransferase class V" evidence="6">
    <location>
        <begin position="37"/>
        <end position="403"/>
    </location>
</feature>
<comment type="cofactor">
    <cofactor evidence="1 5">
        <name>pyridoxal 5'-phosphate</name>
        <dbReference type="ChEBI" id="CHEBI:597326"/>
    </cofactor>
</comment>
<evidence type="ECO:0000313" key="7">
    <source>
        <dbReference type="EMBL" id="RRO16069.1"/>
    </source>
</evidence>
<keyword evidence="3" id="KW-0663">Pyridoxal phosphate</keyword>
<dbReference type="RefSeq" id="WP_125090800.1">
    <property type="nucleotide sequence ID" value="NZ_RSAA01000014.1"/>
</dbReference>
<sequence>MSPAVIDVPSRSAAVPGVVGADLRVPLVTGGTAAYANLDHAASAPCSSAVRDAVDELLPHYASVHRGAGFASQVCTRVYEGARQVLSDFTGARQGDQVVFTRNTTDALNLLASAAPRGTSVVAFDTAHHAALLPWRHVRRIPAPQSPTEAVQALDEALAECPEGPRLAVLTGACNVTGELWRVAELARAARRRGARTVLDAAQLAPHRPIRLAELDVDYAALSGHKLYAPFGSGALVGRADWLNAADPHLAGGGASRAVTERAVSWTTGPERHEAGSPNTVGVHALATACRTLTTRWGDVVAHESALLSRLRAGLVEVPGLRELSLFGSEHDRVGVVSFTLDGQDPGLIAAALSAEHAIGVRDGLFCAHLGTRHLLTKAGADSGRALRASIGLGTTTEHVDRLVAALKSLVADGPAAAYEQVDGHWAPVDDPRPLPPFLP</sequence>
<accession>A0A3R8Q9M0</accession>
<dbReference type="Pfam" id="PF00266">
    <property type="entry name" value="Aminotran_5"/>
    <property type="match status" value="1"/>
</dbReference>
<dbReference type="PANTHER" id="PTHR43586:SF8">
    <property type="entry name" value="CYSTEINE DESULFURASE 1, CHLOROPLASTIC"/>
    <property type="match status" value="1"/>
</dbReference>
<dbReference type="InterPro" id="IPR015422">
    <property type="entry name" value="PyrdxlP-dep_Trfase_small"/>
</dbReference>
<evidence type="ECO:0000256" key="3">
    <source>
        <dbReference type="ARBA" id="ARBA00022898"/>
    </source>
</evidence>
<dbReference type="Gene3D" id="3.40.640.10">
    <property type="entry name" value="Type I PLP-dependent aspartate aminotransferase-like (Major domain)"/>
    <property type="match status" value="1"/>
</dbReference>
<evidence type="ECO:0000313" key="8">
    <source>
        <dbReference type="Proteomes" id="UP000274515"/>
    </source>
</evidence>
<gene>
    <name evidence="7" type="ORF">EIL87_13430</name>
</gene>
<proteinExistence type="inferred from homology"/>
<evidence type="ECO:0000256" key="5">
    <source>
        <dbReference type="RuleBase" id="RU004504"/>
    </source>
</evidence>
<evidence type="ECO:0000259" key="6">
    <source>
        <dbReference type="Pfam" id="PF00266"/>
    </source>
</evidence>
<keyword evidence="7" id="KW-0032">Aminotransferase</keyword>
<evidence type="ECO:0000256" key="1">
    <source>
        <dbReference type="ARBA" id="ARBA00001933"/>
    </source>
</evidence>
<keyword evidence="8" id="KW-1185">Reference proteome</keyword>
<dbReference type="Gene3D" id="3.90.1150.10">
    <property type="entry name" value="Aspartate Aminotransferase, domain 1"/>
    <property type="match status" value="1"/>
</dbReference>
<dbReference type="InterPro" id="IPR020578">
    <property type="entry name" value="Aminotrans_V_PyrdxlP_BS"/>
</dbReference>
<dbReference type="PANTHER" id="PTHR43586">
    <property type="entry name" value="CYSTEINE DESULFURASE"/>
    <property type="match status" value="1"/>
</dbReference>
<reference evidence="7 8" key="1">
    <citation type="submission" date="2018-11" db="EMBL/GenBank/DDBJ databases">
        <title>Saccharopolyspora rhizosphaerae sp. nov., an actinomycete isolated from rhizosphere soil in Thailand.</title>
        <authorList>
            <person name="Intra B."/>
            <person name="Euanorasetr J."/>
            <person name="Take A."/>
            <person name="Inahashi Y."/>
            <person name="Mori M."/>
            <person name="Panbangred W."/>
            <person name="Matsumoto A."/>
        </authorList>
    </citation>
    <scope>NUCLEOTIDE SEQUENCE [LARGE SCALE GENOMIC DNA]</scope>
    <source>
        <strain evidence="7 8">H219</strain>
    </source>
</reference>
<organism evidence="7 8">
    <name type="scientific">Saccharopolyspora rhizosphaerae</name>
    <dbReference type="NCBI Taxonomy" id="2492662"/>
    <lineage>
        <taxon>Bacteria</taxon>
        <taxon>Bacillati</taxon>
        <taxon>Actinomycetota</taxon>
        <taxon>Actinomycetes</taxon>
        <taxon>Pseudonocardiales</taxon>
        <taxon>Pseudonocardiaceae</taxon>
        <taxon>Saccharopolyspora</taxon>
    </lineage>
</organism>
<dbReference type="PROSITE" id="PS00595">
    <property type="entry name" value="AA_TRANSFER_CLASS_5"/>
    <property type="match status" value="1"/>
</dbReference>
<dbReference type="AlphaFoldDB" id="A0A3R8Q9M0"/>
<comment type="catalytic activity">
    <reaction evidence="4">
        <text>(sulfur carrier)-H + L-cysteine = (sulfur carrier)-SH + L-alanine</text>
        <dbReference type="Rhea" id="RHEA:43892"/>
        <dbReference type="Rhea" id="RHEA-COMP:14737"/>
        <dbReference type="Rhea" id="RHEA-COMP:14739"/>
        <dbReference type="ChEBI" id="CHEBI:29917"/>
        <dbReference type="ChEBI" id="CHEBI:35235"/>
        <dbReference type="ChEBI" id="CHEBI:57972"/>
        <dbReference type="ChEBI" id="CHEBI:64428"/>
        <dbReference type="EC" id="2.8.1.7"/>
    </reaction>
</comment>
<dbReference type="InterPro" id="IPR015424">
    <property type="entry name" value="PyrdxlP-dep_Trfase"/>
</dbReference>
<dbReference type="GO" id="GO:0031071">
    <property type="term" value="F:cysteine desulfurase activity"/>
    <property type="evidence" value="ECO:0007669"/>
    <property type="project" value="UniProtKB-EC"/>
</dbReference>
<evidence type="ECO:0000256" key="2">
    <source>
        <dbReference type="ARBA" id="ARBA00010447"/>
    </source>
</evidence>
<keyword evidence="7" id="KW-0808">Transferase</keyword>